<keyword evidence="13" id="KW-1185">Reference proteome</keyword>
<protein>
    <recommendedName>
        <fullName evidence="11">Membrane insertase YidC/Oxa/ALB C-terminal domain-containing protein</fullName>
    </recommendedName>
</protein>
<keyword evidence="5" id="KW-0809">Transit peptide</keyword>
<accession>A0A670ZQ97</accession>
<dbReference type="AlphaFoldDB" id="A0A670ZQ97"/>
<reference evidence="12" key="2">
    <citation type="submission" date="2025-09" db="UniProtKB">
        <authorList>
            <consortium name="Ensembl"/>
        </authorList>
    </citation>
    <scope>IDENTIFICATION</scope>
</reference>
<feature type="transmembrane region" description="Helical" evidence="10">
    <location>
        <begin position="213"/>
        <end position="233"/>
    </location>
</feature>
<dbReference type="GO" id="GO:0032977">
    <property type="term" value="F:membrane insertase activity"/>
    <property type="evidence" value="ECO:0007669"/>
    <property type="project" value="InterPro"/>
</dbReference>
<dbReference type="GeneTree" id="ENSGT00530000063506"/>
<dbReference type="GO" id="GO:0005743">
    <property type="term" value="C:mitochondrial inner membrane"/>
    <property type="evidence" value="ECO:0007669"/>
    <property type="project" value="UniProtKB-SubCell"/>
</dbReference>
<comment type="similarity">
    <text evidence="2 9">Belongs to the OXA1/ALB3/YidC family.</text>
</comment>
<evidence type="ECO:0000256" key="1">
    <source>
        <dbReference type="ARBA" id="ARBA00004448"/>
    </source>
</evidence>
<evidence type="ECO:0000259" key="11">
    <source>
        <dbReference type="Pfam" id="PF02096"/>
    </source>
</evidence>
<sequence length="452" mass="51608">MAWKTAIHPLCFGCSGCTFIGIAIPSLLRCFLPLPLQVHRAAVPLRWSQARISFVPQPTSFPLAPWRLTVRCQSTAAMAGIQVTQGVSATPLEKVLPLEELGQVLQEPTLAELGLESYTPVGFILKFLESFHLDLGLPWWGAIVAGTVFIRCLVFPLIVKSQRDAIELNNHVPQITTLTARISEAKKTGNRPQFTQAVLDMERYQKTHNINPLRGLITPFVQAPIFISFFFALRKMAECPVPSMQTGGLWWFTDLTAPDPYYILPVMVSVTMWIVTEVRFGQFETGPPNPNLDLMKKVFRVMPVVFLPFIISFPTAIFTYWLTSNLFSIMQILLFRLPAARAFFHIPERVEHKPKSLPTQEDFLRSIKEGWQNVKMAHQLEERQKYFKKQLDSTRKGKPLSLLFAAIHDHKMLVFLHFRKKRSDPPDVAELRITKAACHRRSWYRMPGDLVQ</sequence>
<evidence type="ECO:0000256" key="10">
    <source>
        <dbReference type="SAM" id="Phobius"/>
    </source>
</evidence>
<keyword evidence="6 10" id="KW-1133">Transmembrane helix</keyword>
<evidence type="ECO:0000256" key="3">
    <source>
        <dbReference type="ARBA" id="ARBA00022692"/>
    </source>
</evidence>
<dbReference type="Pfam" id="PF02096">
    <property type="entry name" value="60KD_IMP"/>
    <property type="match status" value="1"/>
</dbReference>
<evidence type="ECO:0000256" key="8">
    <source>
        <dbReference type="ARBA" id="ARBA00023136"/>
    </source>
</evidence>
<dbReference type="GO" id="GO:0032979">
    <property type="term" value="P:protein insertion into mitochondrial inner membrane from matrix"/>
    <property type="evidence" value="ECO:0007669"/>
    <property type="project" value="TreeGrafter"/>
</dbReference>
<feature type="domain" description="Membrane insertase YidC/Oxa/ALB C-terminal" evidence="11">
    <location>
        <begin position="139"/>
        <end position="334"/>
    </location>
</feature>
<dbReference type="CDD" id="cd20069">
    <property type="entry name" value="5TM_Oxa1-like"/>
    <property type="match status" value="1"/>
</dbReference>
<keyword evidence="4" id="KW-0999">Mitochondrion inner membrane</keyword>
<evidence type="ECO:0000313" key="13">
    <source>
        <dbReference type="Proteomes" id="UP000472273"/>
    </source>
</evidence>
<keyword evidence="3 9" id="KW-0812">Transmembrane</keyword>
<proteinExistence type="inferred from homology"/>
<feature type="transmembrane region" description="Helical" evidence="10">
    <location>
        <begin position="301"/>
        <end position="322"/>
    </location>
</feature>
<feature type="transmembrane region" description="Helical" evidence="10">
    <location>
        <begin position="137"/>
        <end position="159"/>
    </location>
</feature>
<reference evidence="12" key="1">
    <citation type="submission" date="2025-08" db="UniProtKB">
        <authorList>
            <consortium name="Ensembl"/>
        </authorList>
    </citation>
    <scope>IDENTIFICATION</scope>
</reference>
<evidence type="ECO:0000256" key="7">
    <source>
        <dbReference type="ARBA" id="ARBA00023128"/>
    </source>
</evidence>
<dbReference type="NCBIfam" id="TIGR03592">
    <property type="entry name" value="yidC_oxa1_cterm"/>
    <property type="match status" value="1"/>
</dbReference>
<dbReference type="InterPro" id="IPR001708">
    <property type="entry name" value="YidC/ALB3/OXA1/COX18"/>
</dbReference>
<feature type="transmembrane region" description="Helical" evidence="10">
    <location>
        <begin position="7"/>
        <end position="28"/>
    </location>
</feature>
<dbReference type="PANTHER" id="PTHR12428:SF66">
    <property type="entry name" value="MITOCHONDRIAL INNER MEMBRANE PROTEIN OXA1L"/>
    <property type="match status" value="1"/>
</dbReference>
<feature type="transmembrane region" description="Helical" evidence="10">
    <location>
        <begin position="261"/>
        <end position="280"/>
    </location>
</feature>
<dbReference type="Ensembl" id="ENSPTXT00000025705.1">
    <property type="protein sequence ID" value="ENSPTXP00000024937.1"/>
    <property type="gene ID" value="ENSPTXG00000017369.1"/>
</dbReference>
<dbReference type="PANTHER" id="PTHR12428">
    <property type="entry name" value="OXA1"/>
    <property type="match status" value="1"/>
</dbReference>
<dbReference type="InterPro" id="IPR028055">
    <property type="entry name" value="YidC/Oxa/ALB_C"/>
</dbReference>
<evidence type="ECO:0000256" key="5">
    <source>
        <dbReference type="ARBA" id="ARBA00022946"/>
    </source>
</evidence>
<evidence type="ECO:0000256" key="6">
    <source>
        <dbReference type="ARBA" id="ARBA00022989"/>
    </source>
</evidence>
<organism evidence="12 13">
    <name type="scientific">Pseudonaja textilis</name>
    <name type="common">Eastern brown snake</name>
    <dbReference type="NCBI Taxonomy" id="8673"/>
    <lineage>
        <taxon>Eukaryota</taxon>
        <taxon>Metazoa</taxon>
        <taxon>Chordata</taxon>
        <taxon>Craniata</taxon>
        <taxon>Vertebrata</taxon>
        <taxon>Euteleostomi</taxon>
        <taxon>Lepidosauria</taxon>
        <taxon>Squamata</taxon>
        <taxon>Bifurcata</taxon>
        <taxon>Unidentata</taxon>
        <taxon>Episquamata</taxon>
        <taxon>Toxicofera</taxon>
        <taxon>Serpentes</taxon>
        <taxon>Colubroidea</taxon>
        <taxon>Elapidae</taxon>
        <taxon>Hydrophiinae</taxon>
        <taxon>Pseudonaja</taxon>
    </lineage>
</organism>
<name>A0A670ZQ97_PSETE</name>
<evidence type="ECO:0000256" key="2">
    <source>
        <dbReference type="ARBA" id="ARBA00009877"/>
    </source>
</evidence>
<evidence type="ECO:0000256" key="4">
    <source>
        <dbReference type="ARBA" id="ARBA00022792"/>
    </source>
</evidence>
<dbReference type="Proteomes" id="UP000472273">
    <property type="component" value="Unplaced"/>
</dbReference>
<comment type="subcellular location">
    <subcellularLocation>
        <location evidence="9">Membrane</location>
        <topology evidence="9">Multi-pass membrane protein</topology>
    </subcellularLocation>
    <subcellularLocation>
        <location evidence="1">Mitochondrion inner membrane</location>
        <topology evidence="1">Multi-pass membrane protein</topology>
    </subcellularLocation>
</comment>
<evidence type="ECO:0000313" key="12">
    <source>
        <dbReference type="Ensembl" id="ENSPTXP00000024937.1"/>
    </source>
</evidence>
<keyword evidence="8 10" id="KW-0472">Membrane</keyword>
<keyword evidence="7" id="KW-0496">Mitochondrion</keyword>
<gene>
    <name evidence="12" type="primary">LOC113452898</name>
</gene>
<evidence type="ECO:0000256" key="9">
    <source>
        <dbReference type="RuleBase" id="RU003945"/>
    </source>
</evidence>